<keyword evidence="4" id="KW-0067">ATP-binding</keyword>
<dbReference type="InterPro" id="IPR000719">
    <property type="entry name" value="Prot_kinase_dom"/>
</dbReference>
<dbReference type="EMBL" id="CP003389">
    <property type="protein sequence ID" value="AFE09891.1"/>
    <property type="molecule type" value="Genomic_DNA"/>
</dbReference>
<evidence type="ECO:0000259" key="7">
    <source>
        <dbReference type="PROSITE" id="PS50011"/>
    </source>
</evidence>
<accession>H8MIF6</accession>
<feature type="transmembrane region" description="Helical" evidence="6">
    <location>
        <begin position="987"/>
        <end position="1008"/>
    </location>
</feature>
<dbReference type="InParanoid" id="H8MIF6"/>
<dbReference type="GO" id="GO:0005524">
    <property type="term" value="F:ATP binding"/>
    <property type="evidence" value="ECO:0007669"/>
    <property type="project" value="UniProtKB-KW"/>
</dbReference>
<dbReference type="InterPro" id="IPR011009">
    <property type="entry name" value="Kinase-like_dom_sf"/>
</dbReference>
<dbReference type="STRING" id="1144275.COCOR_07144"/>
<feature type="compositionally biased region" description="Basic and acidic residues" evidence="5">
    <location>
        <begin position="862"/>
        <end position="878"/>
    </location>
</feature>
<evidence type="ECO:0000256" key="2">
    <source>
        <dbReference type="ARBA" id="ARBA00022741"/>
    </source>
</evidence>
<keyword evidence="2" id="KW-0547">Nucleotide-binding</keyword>
<dbReference type="Gene3D" id="3.30.200.20">
    <property type="entry name" value="Phosphorylase Kinase, domain 1"/>
    <property type="match status" value="1"/>
</dbReference>
<dbReference type="eggNOG" id="COG0515">
    <property type="taxonomic scope" value="Bacteria"/>
</dbReference>
<dbReference type="GO" id="GO:0004674">
    <property type="term" value="F:protein serine/threonine kinase activity"/>
    <property type="evidence" value="ECO:0007669"/>
    <property type="project" value="UniProtKB-KW"/>
</dbReference>
<reference evidence="8 9" key="1">
    <citation type="journal article" date="2012" name="J. Bacteriol.">
        <title>Complete Genome Sequence of the Fruiting Myxobacterium Corallococcus coralloides DSM 2259.</title>
        <authorList>
            <person name="Huntley S."/>
            <person name="Zhang Y."/>
            <person name="Treuner-Lange A."/>
            <person name="Kneip S."/>
            <person name="Sensen C.W."/>
            <person name="Sogaard-Andersen L."/>
        </authorList>
    </citation>
    <scope>NUCLEOTIDE SEQUENCE [LARGE SCALE GENOMIC DNA]</scope>
    <source>
        <strain evidence="9">ATCC 25202 / DSM 2259 / NBRC 100086 / M2</strain>
    </source>
</reference>
<feature type="region of interest" description="Disordered" evidence="5">
    <location>
        <begin position="466"/>
        <end position="981"/>
    </location>
</feature>
<keyword evidence="8" id="KW-0723">Serine/threonine-protein kinase</keyword>
<dbReference type="PANTHER" id="PTHR43289:SF6">
    <property type="entry name" value="SERINE_THREONINE-PROTEIN KINASE NEKL-3"/>
    <property type="match status" value="1"/>
</dbReference>
<keyword evidence="6" id="KW-1133">Transmembrane helix</keyword>
<name>H8MIF6_CORCM</name>
<feature type="compositionally biased region" description="Low complexity" evidence="5">
    <location>
        <begin position="920"/>
        <end position="937"/>
    </location>
</feature>
<dbReference type="PROSITE" id="PS00109">
    <property type="entry name" value="PROTEIN_KINASE_TYR"/>
    <property type="match status" value="1"/>
</dbReference>
<dbReference type="Gene3D" id="1.10.510.10">
    <property type="entry name" value="Transferase(Phosphotransferase) domain 1"/>
    <property type="match status" value="1"/>
</dbReference>
<dbReference type="RefSeq" id="WP_014399927.1">
    <property type="nucleotide sequence ID" value="NC_017030.1"/>
</dbReference>
<dbReference type="Pfam" id="PF00069">
    <property type="entry name" value="Pkinase"/>
    <property type="match status" value="1"/>
</dbReference>
<keyword evidence="9" id="KW-1185">Reference proteome</keyword>
<feature type="region of interest" description="Disordered" evidence="5">
    <location>
        <begin position="1019"/>
        <end position="1143"/>
    </location>
</feature>
<evidence type="ECO:0000256" key="3">
    <source>
        <dbReference type="ARBA" id="ARBA00022777"/>
    </source>
</evidence>
<sequence>MNSSTQPARLRPFRPQPFGRYTLLSHLATGGMGEIYLARLEGAQGFEKLCVIKKILPQFAEDQDFVDRFVGEARTLVRLGHGSIAQVLDMGVHEGEAYMALEYVDGKDLRKVAARVRDRQTPLPLTFVLYVMGRVLDALAYAHRKRDEEEKELKLVHRDISPQNILISYEGEVKVIDFGLAKSRLSAAKTNPSIILGKFLYMSPEQARHQPVDRRSDLYAVGLCLYELISGKNPFDALPPGELMSAVANPKVAPLSEVEPLTPPAVSQLVAKALAVDPSQRFQNAEDFRGRLQACLMEIDTSAGPESVSKFMRDLFSADYQSERRLLTSLREVSRDVRASGTYESLAPAPRPTMQAPSLPAKTIRLDGPVEPLSFHPTPRSREDGGGARDDGETRPGVVVDESTRPAFPVEALEEAARAKMRPSPASSEPSPTVEVRQDAMDRPTILEGLPAIRLPSDRAVEAEASAPLLGEPTAPRADALPASEAHEPTAPRATSLPSADPGLPSRDAPPVPDVPVGRGASLPFSDSVGPRGVPPPPPPPPMASIPAVRPADGPVPFVPVDASRPVAPPPMPSFDAGAGRFESAGESLPFMEPPPPPDGPFADDEELPESPYPWPEPIPEGGRSAGAELRAAEARIPEGQRPTAAMPSLASARPGVTTPSNGSRPAFDAARAPEPLPSYEPVRAPESSRGFDAPRASDASRGFDSLRAAEPSRGFDAPRAAEPARAVEARIPEGQRPTAAMPSLASSRPGVTTPSNGNRPAPAPVPLPAYAAPTIQVPSIQSSRSFEAEEDSRDSEPLDSGPAPRPTMQDTRPSEDLVSVDARALEADSSVPYISADPDDASAAREGNADTHPRISMPRASRREEPQARVMLDEALLREASSSTGKREADTGPTAPARGKTGSRRAVRGSSPSTPPPRSSTASSMRAVTRAPAPAADPDESSTARATRDDATRRKAMPVRPEPSEPPRASRREPTPVKKGGGLRSALVFILLMVVALSIVGAGLYFVPELRVAVGLERSRTSTPPPPTPVQQIPTRPAPPQGRPPSAGQDTPAATQDTPPAQNVAAAPTSVPAEPTPPAAESAQAPTGPDSADAEELDAMLGNDAPAEGAAAPASKKAAPARPGKRAAATRAAPKQSNLPPELAREWAQTKELFEKLENKHSCTAMGMQCNLYEKLSDDFAEGGSRTPTLKAVKSLHGQLKDVQRRQE</sequence>
<dbReference type="CDD" id="cd14014">
    <property type="entry name" value="STKc_PknB_like"/>
    <property type="match status" value="1"/>
</dbReference>
<feature type="compositionally biased region" description="Low complexity" evidence="5">
    <location>
        <begin position="1106"/>
        <end position="1136"/>
    </location>
</feature>
<keyword evidence="6" id="KW-0472">Membrane</keyword>
<feature type="compositionally biased region" description="Low complexity" evidence="5">
    <location>
        <begin position="1065"/>
        <end position="1087"/>
    </location>
</feature>
<reference evidence="9" key="2">
    <citation type="submission" date="2012-03" db="EMBL/GenBank/DDBJ databases">
        <title>Genome sequence of the fruiting myxobacterium Corallococcus coralloides DSM 2259.</title>
        <authorList>
            <person name="Huntley S."/>
            <person name="Zhang Y."/>
            <person name="Treuner-Lange A."/>
            <person name="Sensen C.W."/>
            <person name="Sogaard-Andersen L."/>
        </authorList>
    </citation>
    <scope>NUCLEOTIDE SEQUENCE [LARGE SCALE GENOMIC DNA]</scope>
    <source>
        <strain evidence="9">ATCC 25202 / DSM 2259 / NBRC 100086 / M2</strain>
    </source>
</reference>
<dbReference type="PANTHER" id="PTHR43289">
    <property type="entry name" value="MITOGEN-ACTIVATED PROTEIN KINASE KINASE KINASE 20-RELATED"/>
    <property type="match status" value="1"/>
</dbReference>
<dbReference type="AlphaFoldDB" id="H8MIF6"/>
<evidence type="ECO:0000256" key="6">
    <source>
        <dbReference type="SAM" id="Phobius"/>
    </source>
</evidence>
<dbReference type="Proteomes" id="UP000007587">
    <property type="component" value="Chromosome"/>
</dbReference>
<evidence type="ECO:0000313" key="9">
    <source>
        <dbReference type="Proteomes" id="UP000007587"/>
    </source>
</evidence>
<feature type="compositionally biased region" description="Polar residues" evidence="5">
    <location>
        <begin position="1053"/>
        <end position="1062"/>
    </location>
</feature>
<evidence type="ECO:0000256" key="1">
    <source>
        <dbReference type="ARBA" id="ARBA00022679"/>
    </source>
</evidence>
<feature type="compositionally biased region" description="Pro residues" evidence="5">
    <location>
        <begin position="533"/>
        <end position="544"/>
    </location>
</feature>
<organism evidence="8 9">
    <name type="scientific">Corallococcus coralloides (strain ATCC 25202 / DSM 2259 / NBRC 100086 / M2)</name>
    <name type="common">Myxococcus coralloides</name>
    <dbReference type="NCBI Taxonomy" id="1144275"/>
    <lineage>
        <taxon>Bacteria</taxon>
        <taxon>Pseudomonadati</taxon>
        <taxon>Myxococcota</taxon>
        <taxon>Myxococcia</taxon>
        <taxon>Myxococcales</taxon>
        <taxon>Cystobacterineae</taxon>
        <taxon>Myxococcaceae</taxon>
        <taxon>Corallococcus</taxon>
    </lineage>
</organism>
<evidence type="ECO:0000256" key="4">
    <source>
        <dbReference type="ARBA" id="ARBA00022840"/>
    </source>
</evidence>
<feature type="compositionally biased region" description="Polar residues" evidence="5">
    <location>
        <begin position="777"/>
        <end position="786"/>
    </location>
</feature>
<dbReference type="InterPro" id="IPR008266">
    <property type="entry name" value="Tyr_kinase_AS"/>
</dbReference>
<keyword evidence="1" id="KW-0808">Transferase</keyword>
<evidence type="ECO:0000256" key="5">
    <source>
        <dbReference type="SAM" id="MobiDB-lite"/>
    </source>
</evidence>
<keyword evidence="3 8" id="KW-0418">Kinase</keyword>
<dbReference type="HOGENOM" id="CLU_006679_0_0_7"/>
<dbReference type="PROSITE" id="PS50011">
    <property type="entry name" value="PROTEIN_KINASE_DOM"/>
    <property type="match status" value="1"/>
</dbReference>
<keyword evidence="6" id="KW-0812">Transmembrane</keyword>
<dbReference type="SUPFAM" id="SSF56112">
    <property type="entry name" value="Protein kinase-like (PK-like)"/>
    <property type="match status" value="1"/>
</dbReference>
<feature type="compositionally biased region" description="Polar residues" evidence="5">
    <location>
        <begin position="745"/>
        <end position="759"/>
    </location>
</feature>
<feature type="compositionally biased region" description="Basic and acidic residues" evidence="5">
    <location>
        <begin position="380"/>
        <end position="394"/>
    </location>
</feature>
<feature type="compositionally biased region" description="Basic and acidic residues" evidence="5">
    <location>
        <begin position="963"/>
        <end position="977"/>
    </location>
</feature>
<feature type="region of interest" description="Disordered" evidence="5">
    <location>
        <begin position="337"/>
        <end position="440"/>
    </location>
</feature>
<feature type="domain" description="Protein kinase" evidence="7">
    <location>
        <begin position="21"/>
        <end position="296"/>
    </location>
</feature>
<evidence type="ECO:0000313" key="8">
    <source>
        <dbReference type="EMBL" id="AFE09891.1"/>
    </source>
</evidence>
<dbReference type="OrthoDB" id="9801841at2"/>
<gene>
    <name evidence="8" type="primary">pkn6K</name>
    <name evidence="8" type="ordered locus">COCOR_07144</name>
</gene>
<proteinExistence type="predicted"/>
<protein>
    <submittedName>
        <fullName evidence="8">Serine/threonine protein kinase</fullName>
    </submittedName>
</protein>
<dbReference type="KEGG" id="ccx:COCOR_07144"/>